<evidence type="ECO:0000313" key="3">
    <source>
        <dbReference type="Proteomes" id="UP000444721"/>
    </source>
</evidence>
<accession>A0A6A5CDY5</accession>
<dbReference type="GeneID" id="68117855"/>
<evidence type="ECO:0000313" key="2">
    <source>
        <dbReference type="EMBL" id="KAF0983575.1"/>
    </source>
</evidence>
<feature type="region of interest" description="Disordered" evidence="1">
    <location>
        <begin position="1"/>
        <end position="32"/>
    </location>
</feature>
<dbReference type="AlphaFoldDB" id="A0A6A5CDY5"/>
<comment type="caution">
    <text evidence="2">The sequence shown here is derived from an EMBL/GenBank/DDBJ whole genome shotgun (WGS) entry which is preliminary data.</text>
</comment>
<organism evidence="2 3">
    <name type="scientific">Naegleria fowleri</name>
    <name type="common">Brain eating amoeba</name>
    <dbReference type="NCBI Taxonomy" id="5763"/>
    <lineage>
        <taxon>Eukaryota</taxon>
        <taxon>Discoba</taxon>
        <taxon>Heterolobosea</taxon>
        <taxon>Tetramitia</taxon>
        <taxon>Eutetramitia</taxon>
        <taxon>Vahlkampfiidae</taxon>
        <taxon>Naegleria</taxon>
    </lineage>
</organism>
<dbReference type="VEuPathDB" id="AmoebaDB:NfTy_013680"/>
<protein>
    <submittedName>
        <fullName evidence="2">Uncharacterized protein</fullName>
    </submittedName>
</protein>
<reference evidence="2 3" key="1">
    <citation type="journal article" date="2019" name="Sci. Rep.">
        <title>Nanopore sequencing improves the draft genome of the human pathogenic amoeba Naegleria fowleri.</title>
        <authorList>
            <person name="Liechti N."/>
            <person name="Schurch N."/>
            <person name="Bruggmann R."/>
            <person name="Wittwer M."/>
        </authorList>
    </citation>
    <scope>NUCLEOTIDE SEQUENCE [LARGE SCALE GENOMIC DNA]</scope>
    <source>
        <strain evidence="2 3">ATCC 30894</strain>
    </source>
</reference>
<dbReference type="OMA" id="KHEMSSD"/>
<sequence>MKSSAKLTIKRRAQRTSFSSNNNSHNKESSEDVIEISPSLMSGNETLHFPIRTMVKIHRNVVLQICMFDKLKDKSTLKTSLASNWFKKEHLNEFYEYLKPFLKNQIYETIQTSLVNGKMFSVTELKHEMSSDRTLQVVKCRTIQFTFEFRKSYSNFFLLRRHDTNEEWEREKQRIQKQLNSTKKPRVSDPIIIDEEEDDNKPVIIHHLDLDDEMLKTPPSKRSVHNLDLGKMEENHGNDNVDSIIEEEDYLETKDHSKNAVQSENNSRDEVIMSPPYQKIKESLVSWKYSLIVYFEPKEKDILELMTTGAKSKYF</sequence>
<evidence type="ECO:0000256" key="1">
    <source>
        <dbReference type="SAM" id="MobiDB-lite"/>
    </source>
</evidence>
<dbReference type="Proteomes" id="UP000444721">
    <property type="component" value="Unassembled WGS sequence"/>
</dbReference>
<keyword evidence="3" id="KW-1185">Reference proteome</keyword>
<name>A0A6A5CDY5_NAEFO</name>
<dbReference type="VEuPathDB" id="AmoebaDB:NF0072160"/>
<gene>
    <name evidence="2" type="ORF">FDP41_010640</name>
</gene>
<proteinExistence type="predicted"/>
<dbReference type="VEuPathDB" id="AmoebaDB:FDP41_010640"/>
<dbReference type="EMBL" id="VFQX01000006">
    <property type="protein sequence ID" value="KAF0983575.1"/>
    <property type="molecule type" value="Genomic_DNA"/>
</dbReference>
<dbReference type="RefSeq" id="XP_044568288.1">
    <property type="nucleotide sequence ID" value="XM_044700961.1"/>
</dbReference>
<dbReference type="OrthoDB" id="10260127at2759"/>